<reference evidence="1" key="1">
    <citation type="submission" date="2019-08" db="EMBL/GenBank/DDBJ databases">
        <authorList>
            <person name="Zhou D."/>
            <person name="Chen F."/>
        </authorList>
    </citation>
    <scope>NUCLEOTIDE SEQUENCE</scope>
    <source>
        <strain evidence="1">QJ20133</strain>
        <plasmid evidence="1">pJ20133-VIM</plasmid>
    </source>
</reference>
<geneLocation type="plasmid" evidence="1">
    <name>pJ20133-VIM</name>
</geneLocation>
<dbReference type="EMBL" id="MN310371">
    <property type="protein sequence ID" value="QFX76350.1"/>
    <property type="molecule type" value="Genomic_DNA"/>
</dbReference>
<evidence type="ECO:0000313" key="1">
    <source>
        <dbReference type="EMBL" id="QFX76350.1"/>
    </source>
</evidence>
<dbReference type="AlphaFoldDB" id="A0A6B7PVV5"/>
<name>A0A6B7PVV5_9PSED</name>
<accession>A0A6B7PVV5</accession>
<proteinExistence type="predicted"/>
<sequence>MQEMAAAKHLAVIDGPEKQRMLVRFQRTSFFDVLAAR</sequence>
<organism evidence="1">
    <name type="scientific">Pseudomonas monteilii</name>
    <dbReference type="NCBI Taxonomy" id="76759"/>
    <lineage>
        <taxon>Bacteria</taxon>
        <taxon>Pseudomonadati</taxon>
        <taxon>Pseudomonadota</taxon>
        <taxon>Gammaproteobacteria</taxon>
        <taxon>Pseudomonadales</taxon>
        <taxon>Pseudomonadaceae</taxon>
        <taxon>Pseudomonas</taxon>
    </lineage>
</organism>
<protein>
    <submittedName>
        <fullName evidence="1">Uncharacterized protein</fullName>
    </submittedName>
</protein>
<keyword evidence="1" id="KW-0614">Plasmid</keyword>